<protein>
    <submittedName>
        <fullName evidence="2">Uncharacterized protein</fullName>
    </submittedName>
</protein>
<accession>A0A6A6IC21</accession>
<organism evidence="2 3">
    <name type="scientific">Trematosphaeria pertusa</name>
    <dbReference type="NCBI Taxonomy" id="390896"/>
    <lineage>
        <taxon>Eukaryota</taxon>
        <taxon>Fungi</taxon>
        <taxon>Dikarya</taxon>
        <taxon>Ascomycota</taxon>
        <taxon>Pezizomycotina</taxon>
        <taxon>Dothideomycetes</taxon>
        <taxon>Pleosporomycetidae</taxon>
        <taxon>Pleosporales</taxon>
        <taxon>Massarineae</taxon>
        <taxon>Trematosphaeriaceae</taxon>
        <taxon>Trematosphaeria</taxon>
    </lineage>
</organism>
<evidence type="ECO:0000313" key="3">
    <source>
        <dbReference type="Proteomes" id="UP000800094"/>
    </source>
</evidence>
<keyword evidence="3" id="KW-1185">Reference proteome</keyword>
<feature type="signal peptide" evidence="1">
    <location>
        <begin position="1"/>
        <end position="20"/>
    </location>
</feature>
<gene>
    <name evidence="2" type="ORF">BU26DRAFT_566044</name>
</gene>
<sequence length="150" mass="16494">MLVAMFASYLALLICLPVASISISEQTPSTGYGVAENSITFSYLGDTNSGGMITKKRLENIQEKRDPDVECGRPHRGGYHCNWLHDTKAKSGNKGTVSYVVRAAEYIIDLRTLCLSCGEADFSTEQARQSCVDAFTKLSLRAIPSKEFKM</sequence>
<dbReference type="AlphaFoldDB" id="A0A6A6IC21"/>
<dbReference type="Proteomes" id="UP000800094">
    <property type="component" value="Unassembled WGS sequence"/>
</dbReference>
<dbReference type="RefSeq" id="XP_033682047.1">
    <property type="nucleotide sequence ID" value="XM_033833463.1"/>
</dbReference>
<name>A0A6A6IC21_9PLEO</name>
<dbReference type="EMBL" id="ML987197">
    <property type="protein sequence ID" value="KAF2247043.1"/>
    <property type="molecule type" value="Genomic_DNA"/>
</dbReference>
<keyword evidence="1" id="KW-0732">Signal</keyword>
<reference evidence="2" key="1">
    <citation type="journal article" date="2020" name="Stud. Mycol.">
        <title>101 Dothideomycetes genomes: a test case for predicting lifestyles and emergence of pathogens.</title>
        <authorList>
            <person name="Haridas S."/>
            <person name="Albert R."/>
            <person name="Binder M."/>
            <person name="Bloem J."/>
            <person name="Labutti K."/>
            <person name="Salamov A."/>
            <person name="Andreopoulos B."/>
            <person name="Baker S."/>
            <person name="Barry K."/>
            <person name="Bills G."/>
            <person name="Bluhm B."/>
            <person name="Cannon C."/>
            <person name="Castanera R."/>
            <person name="Culley D."/>
            <person name="Daum C."/>
            <person name="Ezra D."/>
            <person name="Gonzalez J."/>
            <person name="Henrissat B."/>
            <person name="Kuo A."/>
            <person name="Liang C."/>
            <person name="Lipzen A."/>
            <person name="Lutzoni F."/>
            <person name="Magnuson J."/>
            <person name="Mondo S."/>
            <person name="Nolan M."/>
            <person name="Ohm R."/>
            <person name="Pangilinan J."/>
            <person name="Park H.-J."/>
            <person name="Ramirez L."/>
            <person name="Alfaro M."/>
            <person name="Sun H."/>
            <person name="Tritt A."/>
            <person name="Yoshinaga Y."/>
            <person name="Zwiers L.-H."/>
            <person name="Turgeon B."/>
            <person name="Goodwin S."/>
            <person name="Spatafora J."/>
            <person name="Crous P."/>
            <person name="Grigoriev I."/>
        </authorList>
    </citation>
    <scope>NUCLEOTIDE SEQUENCE</scope>
    <source>
        <strain evidence="2">CBS 122368</strain>
    </source>
</reference>
<evidence type="ECO:0000313" key="2">
    <source>
        <dbReference type="EMBL" id="KAF2247043.1"/>
    </source>
</evidence>
<evidence type="ECO:0000256" key="1">
    <source>
        <dbReference type="SAM" id="SignalP"/>
    </source>
</evidence>
<proteinExistence type="predicted"/>
<feature type="chain" id="PRO_5025340022" evidence="1">
    <location>
        <begin position="21"/>
        <end position="150"/>
    </location>
</feature>
<dbReference type="GeneID" id="54586793"/>